<organism evidence="2 3">
    <name type="scientific">Bradyrhizobium lablabi</name>
    <dbReference type="NCBI Taxonomy" id="722472"/>
    <lineage>
        <taxon>Bacteria</taxon>
        <taxon>Pseudomonadati</taxon>
        <taxon>Pseudomonadota</taxon>
        <taxon>Alphaproteobacteria</taxon>
        <taxon>Hyphomicrobiales</taxon>
        <taxon>Nitrobacteraceae</taxon>
        <taxon>Bradyrhizobium</taxon>
    </lineage>
</organism>
<protein>
    <recommendedName>
        <fullName evidence="1">YjiS-like domain-containing protein</fullName>
    </recommendedName>
</protein>
<dbReference type="Proteomes" id="UP000051660">
    <property type="component" value="Unassembled WGS sequence"/>
</dbReference>
<sequence length="107" mass="12109">MAGRMPVCRMEEFAMPYVIRPSDWKVLTPSQKGSLTHQLVRRAHAARARAIGHMLLGWARYLSLRRQRHQLIELAAMDDMALRDVGINRSEIGAALRSGTSLGRTNR</sequence>
<dbReference type="InterPro" id="IPR009506">
    <property type="entry name" value="YjiS-like"/>
</dbReference>
<evidence type="ECO:0000259" key="1">
    <source>
        <dbReference type="Pfam" id="PF06568"/>
    </source>
</evidence>
<proteinExistence type="predicted"/>
<dbReference type="EMBL" id="LLYB01000127">
    <property type="protein sequence ID" value="KRR16371.1"/>
    <property type="molecule type" value="Genomic_DNA"/>
</dbReference>
<gene>
    <name evidence="2" type="ORF">CQ14_15920</name>
</gene>
<dbReference type="AlphaFoldDB" id="A0A0R3MG94"/>
<comment type="caution">
    <text evidence="2">The sequence shown here is derived from an EMBL/GenBank/DDBJ whole genome shotgun (WGS) entry which is preliminary data.</text>
</comment>
<feature type="domain" description="YjiS-like" evidence="1">
    <location>
        <begin position="58"/>
        <end position="92"/>
    </location>
</feature>
<accession>A0A0R3MG94</accession>
<dbReference type="Pfam" id="PF06568">
    <property type="entry name" value="YjiS-like"/>
    <property type="match status" value="1"/>
</dbReference>
<name>A0A0R3MG94_9BRAD</name>
<evidence type="ECO:0000313" key="2">
    <source>
        <dbReference type="EMBL" id="KRR16371.1"/>
    </source>
</evidence>
<evidence type="ECO:0000313" key="3">
    <source>
        <dbReference type="Proteomes" id="UP000051660"/>
    </source>
</evidence>
<dbReference type="OrthoDB" id="7361021at2"/>
<reference evidence="2 3" key="1">
    <citation type="submission" date="2014-03" db="EMBL/GenBank/DDBJ databases">
        <title>Bradyrhizobium valentinum sp. nov., isolated from effective nodules of Lupinus mariae-josephae, a lupine endemic of basic-lime soils in Eastern Spain.</title>
        <authorList>
            <person name="Duran D."/>
            <person name="Rey L."/>
            <person name="Navarro A."/>
            <person name="Busquets A."/>
            <person name="Imperial J."/>
            <person name="Ruiz-Argueso T."/>
        </authorList>
    </citation>
    <scope>NUCLEOTIDE SEQUENCE [LARGE SCALE GENOMIC DNA]</scope>
    <source>
        <strain evidence="2 3">CCBAU 23086</strain>
    </source>
</reference>